<feature type="transmembrane region" description="Helical" evidence="2">
    <location>
        <begin position="260"/>
        <end position="283"/>
    </location>
</feature>
<keyword evidence="2" id="KW-0472">Membrane</keyword>
<dbReference type="InterPro" id="IPR011043">
    <property type="entry name" value="Gal_Oxase/kelch_b-propeller"/>
</dbReference>
<keyword evidence="4" id="KW-1185">Reference proteome</keyword>
<keyword evidence="2" id="KW-1133">Transmembrane helix</keyword>
<evidence type="ECO:0000313" key="4">
    <source>
        <dbReference type="Proteomes" id="UP001172155"/>
    </source>
</evidence>
<dbReference type="InterPro" id="IPR015915">
    <property type="entry name" value="Kelch-typ_b-propeller"/>
</dbReference>
<dbReference type="AlphaFoldDB" id="A0AA40JZ80"/>
<dbReference type="EMBL" id="JAUKUD010000006">
    <property type="protein sequence ID" value="KAK0740401.1"/>
    <property type="molecule type" value="Genomic_DNA"/>
</dbReference>
<dbReference type="Gene3D" id="2.120.10.80">
    <property type="entry name" value="Kelch-type beta propeller"/>
    <property type="match status" value="1"/>
</dbReference>
<proteinExistence type="predicted"/>
<feature type="non-terminal residue" evidence="3">
    <location>
        <position position="363"/>
    </location>
</feature>
<name>A0AA40JZ80_9PEZI</name>
<reference evidence="3" key="1">
    <citation type="submission" date="2023-06" db="EMBL/GenBank/DDBJ databases">
        <title>Genome-scale phylogeny and comparative genomics of the fungal order Sordariales.</title>
        <authorList>
            <consortium name="Lawrence Berkeley National Laboratory"/>
            <person name="Hensen N."/>
            <person name="Bonometti L."/>
            <person name="Westerberg I."/>
            <person name="Brannstrom I.O."/>
            <person name="Guillou S."/>
            <person name="Cros-Aarteil S."/>
            <person name="Calhoun S."/>
            <person name="Haridas S."/>
            <person name="Kuo A."/>
            <person name="Mondo S."/>
            <person name="Pangilinan J."/>
            <person name="Riley R."/>
            <person name="LaButti K."/>
            <person name="Andreopoulos B."/>
            <person name="Lipzen A."/>
            <person name="Chen C."/>
            <person name="Yanf M."/>
            <person name="Daum C."/>
            <person name="Ng V."/>
            <person name="Clum A."/>
            <person name="Steindorff A."/>
            <person name="Ohm R."/>
            <person name="Martin F."/>
            <person name="Silar P."/>
            <person name="Natvig D."/>
            <person name="Lalanne C."/>
            <person name="Gautier V."/>
            <person name="Ament-velasquez S.L."/>
            <person name="Kruys A."/>
            <person name="Hutchinson M.I."/>
            <person name="Powell A.J."/>
            <person name="Barry K."/>
            <person name="Miller A.N."/>
            <person name="Grigoriev I.V."/>
            <person name="Debuchy R."/>
            <person name="Gladieux P."/>
            <person name="Thoren M.H."/>
            <person name="Johannesson H."/>
        </authorList>
    </citation>
    <scope>NUCLEOTIDE SEQUENCE</scope>
    <source>
        <strain evidence="3">SMH3187-1</strain>
    </source>
</reference>
<sequence length="363" mass="37491">GECVDGGVGGVWNAGGGRGAVDAVWGGKGEGVLVLLGGLDGPSVAAGLREVPFDRVAVYDVEGQKWRYQPTTGTRPTPRGRFCIAGVQGPNGTYEIFIYGGMLTGGDSSDEVYVLSLPGFVFFKAPGRSTKRAAHSCVVVGKRQLLSVGGTDGSLGFPNSLLNPDPWRQGLGVFDMTRMAWSDGYRADAEAYDSPAIVREWYAQGGLKSVTWASPELERLFTLAPLPSPGTPSDLNSPTPGGGGGGGAPGSPPTGSSTPVGAIAGGVVGGVAVLALVGLAIWFMRRRRARQSAVEVAPAEVKYVYTGNWKGHGIGTAPQELEGNSGASELPARHGYSEAGTSISHAQAELPGSTAGWNERGRY</sequence>
<keyword evidence="2" id="KW-0812">Transmembrane</keyword>
<comment type="caution">
    <text evidence="3">The sequence shown here is derived from an EMBL/GenBank/DDBJ whole genome shotgun (WGS) entry which is preliminary data.</text>
</comment>
<accession>A0AA40JZ80</accession>
<evidence type="ECO:0000313" key="3">
    <source>
        <dbReference type="EMBL" id="KAK0740401.1"/>
    </source>
</evidence>
<feature type="compositionally biased region" description="Gly residues" evidence="1">
    <location>
        <begin position="240"/>
        <end position="249"/>
    </location>
</feature>
<feature type="region of interest" description="Disordered" evidence="1">
    <location>
        <begin position="223"/>
        <end position="257"/>
    </location>
</feature>
<protein>
    <recommendedName>
        <fullName evidence="5">Kelch repeat protein</fullName>
    </recommendedName>
</protein>
<gene>
    <name evidence="3" type="ORF">B0T18DRAFT_417876</name>
</gene>
<organism evidence="3 4">
    <name type="scientific">Schizothecium vesticola</name>
    <dbReference type="NCBI Taxonomy" id="314040"/>
    <lineage>
        <taxon>Eukaryota</taxon>
        <taxon>Fungi</taxon>
        <taxon>Dikarya</taxon>
        <taxon>Ascomycota</taxon>
        <taxon>Pezizomycotina</taxon>
        <taxon>Sordariomycetes</taxon>
        <taxon>Sordariomycetidae</taxon>
        <taxon>Sordariales</taxon>
        <taxon>Schizotheciaceae</taxon>
        <taxon>Schizothecium</taxon>
    </lineage>
</organism>
<evidence type="ECO:0008006" key="5">
    <source>
        <dbReference type="Google" id="ProtNLM"/>
    </source>
</evidence>
<feature type="region of interest" description="Disordered" evidence="1">
    <location>
        <begin position="341"/>
        <end position="363"/>
    </location>
</feature>
<evidence type="ECO:0000256" key="1">
    <source>
        <dbReference type="SAM" id="MobiDB-lite"/>
    </source>
</evidence>
<evidence type="ECO:0000256" key="2">
    <source>
        <dbReference type="SAM" id="Phobius"/>
    </source>
</evidence>
<dbReference type="SUPFAM" id="SSF50965">
    <property type="entry name" value="Galactose oxidase, central domain"/>
    <property type="match status" value="1"/>
</dbReference>
<dbReference type="Proteomes" id="UP001172155">
    <property type="component" value="Unassembled WGS sequence"/>
</dbReference>